<gene>
    <name evidence="2" type="ORF">EEDITHA_LOCUS15810</name>
</gene>
<evidence type="ECO:0000259" key="1">
    <source>
        <dbReference type="SMART" id="SM01344"/>
    </source>
</evidence>
<dbReference type="InterPro" id="IPR016024">
    <property type="entry name" value="ARM-type_fold"/>
</dbReference>
<name>A0AAU9UQS2_EUPED</name>
<feature type="domain" description="DNA-dependent protein kinase catalytic subunit CC3" evidence="1">
    <location>
        <begin position="1233"/>
        <end position="1582"/>
    </location>
</feature>
<protein>
    <recommendedName>
        <fullName evidence="1">DNA-dependent protein kinase catalytic subunit CC3 domain-containing protein</fullName>
    </recommendedName>
</protein>
<evidence type="ECO:0000313" key="3">
    <source>
        <dbReference type="Proteomes" id="UP001153954"/>
    </source>
</evidence>
<dbReference type="EMBL" id="CAKOGL010000023">
    <property type="protein sequence ID" value="CAH2101009.1"/>
    <property type="molecule type" value="Genomic_DNA"/>
</dbReference>
<reference evidence="2" key="1">
    <citation type="submission" date="2022-03" db="EMBL/GenBank/DDBJ databases">
        <authorList>
            <person name="Tunstrom K."/>
        </authorList>
    </citation>
    <scope>NUCLEOTIDE SEQUENCE</scope>
</reference>
<dbReference type="GO" id="GO:0005634">
    <property type="term" value="C:nucleus"/>
    <property type="evidence" value="ECO:0007669"/>
    <property type="project" value="InterPro"/>
</dbReference>
<dbReference type="Proteomes" id="UP001153954">
    <property type="component" value="Unassembled WGS sequence"/>
</dbReference>
<dbReference type="SUPFAM" id="SSF48371">
    <property type="entry name" value="ARM repeat"/>
    <property type="match status" value="1"/>
</dbReference>
<keyword evidence="3" id="KW-1185">Reference proteome</keyword>
<organism evidence="2 3">
    <name type="scientific">Euphydryas editha</name>
    <name type="common">Edith's checkerspot</name>
    <dbReference type="NCBI Taxonomy" id="104508"/>
    <lineage>
        <taxon>Eukaryota</taxon>
        <taxon>Metazoa</taxon>
        <taxon>Ecdysozoa</taxon>
        <taxon>Arthropoda</taxon>
        <taxon>Hexapoda</taxon>
        <taxon>Insecta</taxon>
        <taxon>Pterygota</taxon>
        <taxon>Neoptera</taxon>
        <taxon>Endopterygota</taxon>
        <taxon>Lepidoptera</taxon>
        <taxon>Glossata</taxon>
        <taxon>Ditrysia</taxon>
        <taxon>Papilionoidea</taxon>
        <taxon>Nymphalidae</taxon>
        <taxon>Nymphalinae</taxon>
        <taxon>Euphydryas</taxon>
    </lineage>
</organism>
<comment type="caution">
    <text evidence="2">The sequence shown here is derived from an EMBL/GenBank/DDBJ whole genome shotgun (WGS) entry which is preliminary data.</text>
</comment>
<evidence type="ECO:0000313" key="2">
    <source>
        <dbReference type="EMBL" id="CAH2101009.1"/>
    </source>
</evidence>
<sequence length="2689" mass="305630">MDEWETFIEGYRESDDPKDFTKVLKSAENIIVKDLASFEIEWFLSTLLQKPVNLLRMVAEKRTSDDWNECVLNSLKLLTNVVTKYENANKYYEEIVSLCLMPHDAKIKQQALTCLTSVVPHSSLAARDLNQHLLALEMATTCKSPLALLIGAICEHHPDVVEAEMTNIWRVFLNFLDINKNSTKVIKSTLEGIMGLFKHFGMELPTMELNVFYDKFVNYIDLPGCEKTVLVLLQRHAALFRERVRRDVRVRRAAWRAGGRGDARAALRAVYGAVADVAGAEEMTNIMATEIEPHTRSHQYIEKFTALYILSDIYKSKGLGDLNPYIDTQELEFDIRSGNINYETCEAISWCVQSNILYSDRLLQTAILFYDKFIALKRNDVIVNTLLQAEKQVRSAAVIFLILETSRSFEQQYIQLWRDLLDNNENTTVLEYAPLVVDDVMEYMLGILEGLGDEEAPPQLSAQLSVLPRVLRSRASAINARRTIGQNVSIQACLDDEDKFQHALALTELSDSSYTDSEVISAIEEFLFNIDIFIEGKYGGRDCNNNNDSDSVLIARLKNKLSLELPYQNTAVKINLKELCHSAIECEDVEACKTLCNIICSSLAIKKDEILQSVLIRVLVCLSHCSVDISYILSAVSMCDAVCANELIEWITREKSSRSIKILLEALEVLLLSDTEGLLLQNVLENIILYEDESKQQALSEIIQKLLQLLKDNNLLCQKYLPDILIKVLKQQNSNLTKTVTDIFIDKIELYDRVALNKTTDNIFRVLNVRNKTADGITKMAVEFVINIFEIKKYNTCLMEYYFSISEEINLSVLVRIKRENELNLDNMKVLNDWLSEIFFRCTDFDDDKAMFDFIAEYADILVDFDKENTYKVISRVIQKLTPEKTLIIHKKLSKCVSSLKNTKNYEPILMKTNFESILKQYPIRNITESIEKYSFETKHEIILNSLNVILNILEDDGSILMEFAHYVRQWLGWIIKLNSSGYIERSLKSKLDYLNDLVAVSLRFFKDEEILDLVYKEDITSGLNFLRTFMSATFKYLIKRPYKLLLAQQQCCLLLNDVVKYAVRRNRGSEVLELVDELWPTFSTISSFDQKYWLLLDLAATSKLPPESNPMHWVVATIKERSLVEKVKLVVLLPPDGEFNIRSVLAPHLPALSELRAVTSCALRALLDALAHAHAHAQDTEHTQTQLSLLDVVAALVEGDDAKGWWDNAIDMCMCTLAPHADMRMLQHVHARSARGRSRGVCERLLIPLLRYTKPSLCEEFLSSILEDLLSTLKMVPRSIVNHYSYEKCVTDYIRSLSIIQIIFEKIPKENIESPRSRLYSKMSATVGDTPFYLISTVCKLCFTLRSKVQCPESAGTILNTCRLFYCVNYNCLSTAILLRDPKPQVYGTVFDVRCWDQLIGDEDIQLPIREQWRQRVTRQAACAPLGELRSRSRSDARSRMFTRTLSENPLAYDLLQEDEQPEPLELQLPDNPLNRHPCSGVLCALLAVQGARGPDVWLSALDQGLRQGRVPVRWLLAQAVVNSRAELSTHASTLHPALLAVLRDTAADGKLNGLHVDILDTLILWREETSENVNSIVECVINTAIHNRHRANVYWTLADKLTKLLDFWRDVRLSWTCFERHFSDLKSDTAKVCLQLLKRITKCNIVIPELLNTLLEALEAKKYILEVYELLGLVLAVDSRRDAFMKRYFKILDRLRNNDKAEYIKMLYYVQKGYPQGCDEHNFRSVIDLTRKMPTREKLKCLEILSTHVQTDNTTDEVASMFDTVGLGENLNCIEGLKLLRNGIHLMEAHSRKYYALQVAESCRLLPEKTRIVAYEILIKALESLLPSETSEPPSKRSAGASNSLILSETDGFTRSLLETVARGVAGEVPGVREGVGGILSKELDVRFCESYNLVMKQTDHPVSPAAILDIFFHVLRDEQLKNTKLRDEPIELSEKISSIISTLRDYLKENENLAECVNVQITLYDTLDSLLKFSERNTDAAVSLLVQLVRSFPAKRPGFDFSCSLGAAVAPTLAAAHWPAAVARAAGADWDGLKQAIENLSKLTRGSEDEDMCKLLEEDYKLRCSGPEQFILGSPFNYDVDMSEAPRKFSVKDLVSAFGALSNWDNLTLQQKRSIKTNLPPLWTTTDNFKTSLEEYNLTDGPVWMKCMLSSEGVSNFKYLRDVDKWPRKLFDISAVAETPILQSIVDGEDKDVYLRADIPPSECLAEWAARILIRSTRLPPRAARPPARAWGELAGGRALHDQVLLCCKAITADTDLYESEVLKWFRLRVLALRAIALERNDTDSLRNTLNLAVTYTPQFIDSSSFGDILGMNEVILKMRRDLKSLNKDHVESAMQDIKYKLQDNNNIYDKKVLESVCTLALTFYDQLWETSEGTSEQNELLLNMSRTLGLIVNLDLGPKKLSTDVIINRLDEFTGEELNDQVAENLLNVLQTVIKNLDTISLEVLKSKIDLFKKYDDHETVRYLRENEGIVKYKMCLNLVGDAGHLLLQYCSQALKVLNDETEWTKIFEELKRNIFENPYAGPDYEVLNKHKNKLYDIAEFDSTDIETKKRVLSSVQSQLKQTRSSVSLSHVCPALCERDIADDSLNKLLCLKPGVSVFKFEEKVPLFVDSIRRPAVLRVRLSDGRARGYIVKRGERARTHCAAVRLLAAVHARSSRTVYNVSISSGGRRCCACACPTAARAATS</sequence>
<proteinExistence type="predicted"/>
<accession>A0AAU9UQS2</accession>
<dbReference type="SMART" id="SM01344">
    <property type="entry name" value="NUC194"/>
    <property type="match status" value="1"/>
</dbReference>
<dbReference type="InterPro" id="IPR012582">
    <property type="entry name" value="DNAPKcs_CC3"/>
</dbReference>
<dbReference type="GO" id="GO:0006303">
    <property type="term" value="P:double-strand break repair via nonhomologous end joining"/>
    <property type="evidence" value="ECO:0007669"/>
    <property type="project" value="InterPro"/>
</dbReference>